<dbReference type="InterPro" id="IPR004843">
    <property type="entry name" value="Calcineurin-like_PHP"/>
</dbReference>
<dbReference type="Pfam" id="PF00149">
    <property type="entry name" value="Metallophos"/>
    <property type="match status" value="1"/>
</dbReference>
<dbReference type="RefSeq" id="WP_146897492.1">
    <property type="nucleotide sequence ID" value="NZ_BJYS01000013.1"/>
</dbReference>
<evidence type="ECO:0000256" key="2">
    <source>
        <dbReference type="ARBA" id="ARBA00022801"/>
    </source>
</evidence>
<dbReference type="InterPro" id="IPR029052">
    <property type="entry name" value="Metallo-depent_PP-like"/>
</dbReference>
<dbReference type="Gene3D" id="3.60.21.10">
    <property type="match status" value="1"/>
</dbReference>
<name>A0A512AX15_9BACT</name>
<dbReference type="InterPro" id="IPR051158">
    <property type="entry name" value="Metallophosphoesterase_sf"/>
</dbReference>
<comment type="caution">
    <text evidence="4">The sequence shown here is derived from an EMBL/GenBank/DDBJ whole genome shotgun (WGS) entry which is preliminary data.</text>
</comment>
<dbReference type="PIRSF" id="PIRSF008292">
    <property type="entry name" value="UCP008292"/>
    <property type="match status" value="1"/>
</dbReference>
<feature type="domain" description="Calcineurin-like phosphoesterase" evidence="3">
    <location>
        <begin position="14"/>
        <end position="217"/>
    </location>
</feature>
<dbReference type="SUPFAM" id="SSF56300">
    <property type="entry name" value="Metallo-dependent phosphatases"/>
    <property type="match status" value="1"/>
</dbReference>
<protein>
    <submittedName>
        <fullName evidence="4">Metallophosphoesterase</fullName>
    </submittedName>
</protein>
<gene>
    <name evidence="4" type="ORF">AAE02nite_18840</name>
</gene>
<keyword evidence="2" id="KW-0378">Hydrolase</keyword>
<accession>A0A512AX15</accession>
<dbReference type="GO" id="GO:0016020">
    <property type="term" value="C:membrane"/>
    <property type="evidence" value="ECO:0007669"/>
    <property type="project" value="GOC"/>
</dbReference>
<organism evidence="4 5">
    <name type="scientific">Adhaeribacter aerolatus</name>
    <dbReference type="NCBI Taxonomy" id="670289"/>
    <lineage>
        <taxon>Bacteria</taxon>
        <taxon>Pseudomonadati</taxon>
        <taxon>Bacteroidota</taxon>
        <taxon>Cytophagia</taxon>
        <taxon>Cytophagales</taxon>
        <taxon>Hymenobacteraceae</taxon>
        <taxon>Adhaeribacter</taxon>
    </lineage>
</organism>
<evidence type="ECO:0000259" key="3">
    <source>
        <dbReference type="Pfam" id="PF00149"/>
    </source>
</evidence>
<dbReference type="AlphaFoldDB" id="A0A512AX15"/>
<dbReference type="PANTHER" id="PTHR31302:SF31">
    <property type="entry name" value="PHOSPHODIESTERASE YAEI"/>
    <property type="match status" value="1"/>
</dbReference>
<dbReference type="InterPro" id="IPR016538">
    <property type="entry name" value="UCP008292"/>
</dbReference>
<evidence type="ECO:0000313" key="4">
    <source>
        <dbReference type="EMBL" id="GEO04220.1"/>
    </source>
</evidence>
<dbReference type="EMBL" id="BJYS01000013">
    <property type="protein sequence ID" value="GEO04220.1"/>
    <property type="molecule type" value="Genomic_DNA"/>
</dbReference>
<reference evidence="4 5" key="1">
    <citation type="submission" date="2019-07" db="EMBL/GenBank/DDBJ databases">
        <title>Whole genome shotgun sequence of Adhaeribacter aerolatus NBRC 106133.</title>
        <authorList>
            <person name="Hosoyama A."/>
            <person name="Uohara A."/>
            <person name="Ohji S."/>
            <person name="Ichikawa N."/>
        </authorList>
    </citation>
    <scope>NUCLEOTIDE SEQUENCE [LARGE SCALE GENOMIC DNA]</scope>
    <source>
        <strain evidence="4 5">NBRC 106133</strain>
    </source>
</reference>
<dbReference type="GO" id="GO:0046872">
    <property type="term" value="F:metal ion binding"/>
    <property type="evidence" value="ECO:0007669"/>
    <property type="project" value="UniProtKB-KW"/>
</dbReference>
<proteinExistence type="predicted"/>
<keyword evidence="1" id="KW-0479">Metal-binding</keyword>
<keyword evidence="5" id="KW-1185">Reference proteome</keyword>
<dbReference type="Proteomes" id="UP000321532">
    <property type="component" value="Unassembled WGS sequence"/>
</dbReference>
<evidence type="ECO:0000256" key="1">
    <source>
        <dbReference type="ARBA" id="ARBA00022723"/>
    </source>
</evidence>
<dbReference type="GO" id="GO:0009245">
    <property type="term" value="P:lipid A biosynthetic process"/>
    <property type="evidence" value="ECO:0007669"/>
    <property type="project" value="TreeGrafter"/>
</dbReference>
<dbReference type="OrthoDB" id="9783437at2"/>
<dbReference type="GO" id="GO:0008758">
    <property type="term" value="F:UDP-2,3-diacylglucosamine hydrolase activity"/>
    <property type="evidence" value="ECO:0007669"/>
    <property type="project" value="TreeGrafter"/>
</dbReference>
<dbReference type="PANTHER" id="PTHR31302">
    <property type="entry name" value="TRANSMEMBRANE PROTEIN WITH METALLOPHOSPHOESTERASE DOMAIN-RELATED"/>
    <property type="match status" value="1"/>
</dbReference>
<evidence type="ECO:0000313" key="5">
    <source>
        <dbReference type="Proteomes" id="UP000321532"/>
    </source>
</evidence>
<sequence length="251" mass="28247">MEIIEGGNPQKKTRIAAVGDIHVKETDHGKWTEYFKNVGREADILILAGDLTDTGHLNEAEILKEELKACSIPIVAVLGNHDFERDQQKTIKKMLESDQIHILDGEAVVINNIGFAGIKGFGGGFGRYMLSMFGEQMFKSFVQEAVDEALKLDRALAHLESNYEEDLKKFVVMHYAPIKETIEGEPHEIWPFMGSSRLVEPINRREVEAVFHGHAHVGTLEGQTSAGVKVYNVARPILQRSHQLQHYIYEV</sequence>